<dbReference type="Proteomes" id="UP000233256">
    <property type="component" value="Unassembled WGS sequence"/>
</dbReference>
<sequence>MGNEYGKRFIRSKAFAKFYYKNAVSSFACKTLEEEEIYSYEQFKLFRPSLRLKWPKEMVEFQTENDRFNDTPENTPESWPTEWESLYRFYYYERCDWNANISDSISSRHPFENISNTLNFFSMPNSTDSIPEQSEFLHEFQCRDRNFREPLIIDYYHYWQIHLLDSIRRENQSNMLIFGPIKETKEGLPCNDTVLSCKGVYFVNSSQIYAVSDEYNALSEFIVFSTRLIQKIARKEKHANGHFVMSDADWSEYKDKLAEFGKEILSEYNLSKDQMIAFAKFLTRLYKDYECNYRSELSNLVIQDLINLFDLMNSCFDINLSDFRIEIPELDKIFPNNENKLKENTRIFFENQLQCYNEILTTNLTTTDIQIFLTYCDWKGYYGLFESIHKLNSDWNNNTNLGSTNLYSYIRQLTGFCEELLRDIANSVRLGSKEESTKKLMYFECLKKVFQSSSFWESFDKIRTDLNQYRNDIAMIIDQIFKIDNIDESTNSNYSAVISINLLSYFLRNHCAHNFIPLENLDDRNYFKKIIIHLFNEIIFLWDEVIKNNHFYGLHSSLKSDFDLSIETGEIDTTGLHFE</sequence>
<protein>
    <submittedName>
        <fullName evidence="1">Uncharacterized protein</fullName>
    </submittedName>
</protein>
<dbReference type="AlphaFoldDB" id="A0A2N1PJH8"/>
<comment type="caution">
    <text evidence="1">The sequence shown here is derived from an EMBL/GenBank/DDBJ whole genome shotgun (WGS) entry which is preliminary data.</text>
</comment>
<organism evidence="1 2">
    <name type="scientific">Candidatus Wallbacteria bacterium HGW-Wallbacteria-1</name>
    <dbReference type="NCBI Taxonomy" id="2013854"/>
    <lineage>
        <taxon>Bacteria</taxon>
        <taxon>Candidatus Walliibacteriota</taxon>
    </lineage>
</organism>
<dbReference type="EMBL" id="PGXC01000045">
    <property type="protein sequence ID" value="PKK88466.1"/>
    <property type="molecule type" value="Genomic_DNA"/>
</dbReference>
<reference evidence="1 2" key="1">
    <citation type="journal article" date="2017" name="ISME J.">
        <title>Potential for microbial H2 and metal transformations associated with novel bacteria and archaea in deep terrestrial subsurface sediments.</title>
        <authorList>
            <person name="Hernsdorf A.W."/>
            <person name="Amano Y."/>
            <person name="Miyakawa K."/>
            <person name="Ise K."/>
            <person name="Suzuki Y."/>
            <person name="Anantharaman K."/>
            <person name="Probst A."/>
            <person name="Burstein D."/>
            <person name="Thomas B.C."/>
            <person name="Banfield J.F."/>
        </authorList>
    </citation>
    <scope>NUCLEOTIDE SEQUENCE [LARGE SCALE GENOMIC DNA]</scope>
    <source>
        <strain evidence="1">HGW-Wallbacteria-1</strain>
    </source>
</reference>
<proteinExistence type="predicted"/>
<evidence type="ECO:0000313" key="2">
    <source>
        <dbReference type="Proteomes" id="UP000233256"/>
    </source>
</evidence>
<evidence type="ECO:0000313" key="1">
    <source>
        <dbReference type="EMBL" id="PKK88466.1"/>
    </source>
</evidence>
<accession>A0A2N1PJH8</accession>
<gene>
    <name evidence="1" type="ORF">CVV64_18625</name>
</gene>
<name>A0A2N1PJH8_9BACT</name>